<evidence type="ECO:0000313" key="4">
    <source>
        <dbReference type="Proteomes" id="UP000076503"/>
    </source>
</evidence>
<dbReference type="PROSITE" id="PS50883">
    <property type="entry name" value="EAL"/>
    <property type="match status" value="1"/>
</dbReference>
<dbReference type="PANTHER" id="PTHR33121">
    <property type="entry name" value="CYCLIC DI-GMP PHOSPHODIESTERASE PDEF"/>
    <property type="match status" value="1"/>
</dbReference>
<feature type="transmembrane region" description="Helical" evidence="1">
    <location>
        <begin position="76"/>
        <end position="107"/>
    </location>
</feature>
<dbReference type="Pfam" id="PF00990">
    <property type="entry name" value="GGDEF"/>
    <property type="match status" value="1"/>
</dbReference>
<dbReference type="InterPro" id="IPR001633">
    <property type="entry name" value="EAL_dom"/>
</dbReference>
<dbReference type="GO" id="GO:0071111">
    <property type="term" value="F:cyclic-guanylate-specific phosphodiesterase activity"/>
    <property type="evidence" value="ECO:0007669"/>
    <property type="project" value="InterPro"/>
</dbReference>
<evidence type="ECO:0000313" key="3">
    <source>
        <dbReference type="EMBL" id="KZN48970.1"/>
    </source>
</evidence>
<gene>
    <name evidence="3" type="ORF">N476_02690</name>
</gene>
<feature type="transmembrane region" description="Helical" evidence="1">
    <location>
        <begin position="12"/>
        <end position="36"/>
    </location>
</feature>
<dbReference type="Proteomes" id="UP000076503">
    <property type="component" value="Unassembled WGS sequence"/>
</dbReference>
<dbReference type="SMART" id="SM00267">
    <property type="entry name" value="GGDEF"/>
    <property type="match status" value="1"/>
</dbReference>
<dbReference type="InterPro" id="IPR000160">
    <property type="entry name" value="GGDEF_dom"/>
</dbReference>
<feature type="transmembrane region" description="Helical" evidence="1">
    <location>
        <begin position="119"/>
        <end position="138"/>
    </location>
</feature>
<evidence type="ECO:0000259" key="2">
    <source>
        <dbReference type="PROSITE" id="PS50883"/>
    </source>
</evidence>
<dbReference type="SUPFAM" id="SSF141868">
    <property type="entry name" value="EAL domain-like"/>
    <property type="match status" value="1"/>
</dbReference>
<reference evidence="3 4" key="1">
    <citation type="submission" date="2013-07" db="EMBL/GenBank/DDBJ databases">
        <title>Comparative Genomic and Metabolomic Analysis of Twelve Strains of Pseudoalteromonas luteoviolacea.</title>
        <authorList>
            <person name="Vynne N.G."/>
            <person name="Mansson M."/>
            <person name="Gram L."/>
        </authorList>
    </citation>
    <scope>NUCLEOTIDE SEQUENCE [LARGE SCALE GENOMIC DNA]</scope>
    <source>
        <strain evidence="3 4">H33</strain>
    </source>
</reference>
<protein>
    <recommendedName>
        <fullName evidence="2">EAL domain-containing protein</fullName>
    </recommendedName>
</protein>
<dbReference type="PATRIC" id="fig|1365251.3.peg.3491"/>
<dbReference type="AlphaFoldDB" id="A0A167DKM5"/>
<dbReference type="SUPFAM" id="SSF55073">
    <property type="entry name" value="Nucleotide cyclase"/>
    <property type="match status" value="1"/>
</dbReference>
<keyword evidence="1" id="KW-0472">Membrane</keyword>
<feature type="transmembrane region" description="Helical" evidence="1">
    <location>
        <begin position="48"/>
        <end position="70"/>
    </location>
</feature>
<organism evidence="3 4">
    <name type="scientific">Pseudoalteromonas luteoviolacea H33</name>
    <dbReference type="NCBI Taxonomy" id="1365251"/>
    <lineage>
        <taxon>Bacteria</taxon>
        <taxon>Pseudomonadati</taxon>
        <taxon>Pseudomonadota</taxon>
        <taxon>Gammaproteobacteria</taxon>
        <taxon>Alteromonadales</taxon>
        <taxon>Pseudoalteromonadaceae</taxon>
        <taxon>Pseudoalteromonas</taxon>
    </lineage>
</organism>
<feature type="domain" description="EAL" evidence="2">
    <location>
        <begin position="350"/>
        <end position="606"/>
    </location>
</feature>
<dbReference type="InterPro" id="IPR043128">
    <property type="entry name" value="Rev_trsase/Diguanyl_cyclase"/>
</dbReference>
<dbReference type="CDD" id="cd01948">
    <property type="entry name" value="EAL"/>
    <property type="match status" value="1"/>
</dbReference>
<dbReference type="InterPro" id="IPR035919">
    <property type="entry name" value="EAL_sf"/>
</dbReference>
<sequence>MVCSGRVMARFLLLNSLIFISNICWVLPALSATTLADFSTGYLLNSPLSVAFFAGIVVSLSLVAIARSYFAINRILLALLGACGLGVLAAVGDGALYLLVFVLLVNIWQSDRIGQGRHIVICALCAVAATLLTVSHFWWHSSSIYVVFALLPIFISELFIDTPHRHDSAPIEPNNVANTDILGLPDRAGIREAFNEYRAREAGTAMLVMVRLEGFQQVNFHLGREFGDLLLAQSANRMKQHLQSHDVMPIAMGNDIERLAHLGGLHFVFVCSLAHQQHLHEHLCAEIIESTLKPFNVGNCIIEVSARASYVNCDEELGQFDDLLTCVFLALDSSPDNTIAPYQQKMQIDRLEQQARLAELAHIDFKNELELYFQPVVRNGDGDIEYVELLLRWQHPKQGILAASKFIEDIRIAGLALPLAQYVIERAAEIALALRVEGIQMPLGINLFGPEMLHEEFIEFVDRILVEHQLMPSDIIIECPSQMFTTLDQQGVAMVARLRTMGVRLCVDGFGESPLLLAKLPKLEVDYVKLGRSLTTPNQNQGNFKAVVRGIVEMQNVQECKVICEGVESQEQLQFAQNLDAFAAQGYLFTRPLSSIGMISWLKQWRWEHPVEDKPSTFDTN</sequence>
<proteinExistence type="predicted"/>
<dbReference type="SMART" id="SM00052">
    <property type="entry name" value="EAL"/>
    <property type="match status" value="1"/>
</dbReference>
<dbReference type="Gene3D" id="3.20.20.450">
    <property type="entry name" value="EAL domain"/>
    <property type="match status" value="1"/>
</dbReference>
<dbReference type="Pfam" id="PF00563">
    <property type="entry name" value="EAL"/>
    <property type="match status" value="1"/>
</dbReference>
<dbReference type="PANTHER" id="PTHR33121:SF79">
    <property type="entry name" value="CYCLIC DI-GMP PHOSPHODIESTERASE PDED-RELATED"/>
    <property type="match status" value="1"/>
</dbReference>
<keyword evidence="1" id="KW-1133">Transmembrane helix</keyword>
<dbReference type="EMBL" id="AUXZ01000086">
    <property type="protein sequence ID" value="KZN48970.1"/>
    <property type="molecule type" value="Genomic_DNA"/>
</dbReference>
<feature type="transmembrane region" description="Helical" evidence="1">
    <location>
        <begin position="144"/>
        <end position="160"/>
    </location>
</feature>
<comment type="caution">
    <text evidence="3">The sequence shown here is derived from an EMBL/GenBank/DDBJ whole genome shotgun (WGS) entry which is preliminary data.</text>
</comment>
<keyword evidence="1" id="KW-0812">Transmembrane</keyword>
<dbReference type="InterPro" id="IPR050706">
    <property type="entry name" value="Cyclic-di-GMP_PDE-like"/>
</dbReference>
<evidence type="ECO:0000256" key="1">
    <source>
        <dbReference type="SAM" id="Phobius"/>
    </source>
</evidence>
<accession>A0A167DKM5</accession>
<dbReference type="InterPro" id="IPR029787">
    <property type="entry name" value="Nucleotide_cyclase"/>
</dbReference>
<name>A0A167DKM5_9GAMM</name>
<dbReference type="Gene3D" id="3.30.70.270">
    <property type="match status" value="1"/>
</dbReference>